<evidence type="ECO:0000256" key="5">
    <source>
        <dbReference type="ARBA" id="ARBA00022833"/>
    </source>
</evidence>
<evidence type="ECO:0000259" key="9">
    <source>
        <dbReference type="PROSITE" id="PS50089"/>
    </source>
</evidence>
<dbReference type="CDD" id="cd06008">
    <property type="entry name" value="NF-X1-zinc-finger"/>
    <property type="match status" value="4"/>
</dbReference>
<dbReference type="GO" id="GO:0000981">
    <property type="term" value="F:DNA-binding transcription factor activity, RNA polymerase II-specific"/>
    <property type="evidence" value="ECO:0007669"/>
    <property type="project" value="TreeGrafter"/>
</dbReference>
<sequence length="548" mass="60759">MSSPTRSPPDSDADSDTSSPTSSSLRHPDLSSTIFRSYTDHSSPDLSKIQSILTSSRSGALSCLICLDPIRPSHPTWSCLSGCHAVFHLPCIQSWARQSSDLSSSRAASRLPISASKADEISLWSCPKCRLDYPKTLIPRTYLCFCGKLENPPHDPWILPHSCGEICNRSLKRNCGHHCLLLCHPGPCPSCPKLVKSRCFCGGLEDVRRCGFKDFSCNGVCGKLLDCEKHRCGEICHEGGCPPCKAKGVYRCQCGRLKEERACCDRDFRCGDPCGEMLGCGKHFCGRGCHVGECGECPLQGKRGCPCGKRVYEGMACDVLVPLCGATCGKMLSCGYHRCPERCHRGPCVETCRVVVVKSCRCGSLKKEIWPVRGSARRCGIVDAMLASGAAVMGTVRLAQRFVTGDLGVRTTNVLLHATENYLIVHIYARRYVILVNALHLRSALKRSKVQVAVTDLQQRKSPVSENKEPDAENYVPKRRKRRDRIKESKQISTLQKITTALRRTVLFVTLLLALAAAMYYGYKGLLWLSDWMNEAEVQRQRRRNPRI</sequence>
<feature type="region of interest" description="Disordered" evidence="7">
    <location>
        <begin position="459"/>
        <end position="487"/>
    </location>
</feature>
<keyword evidence="2" id="KW-0479">Metal-binding</keyword>
<dbReference type="AlphaFoldDB" id="A0AAV6L121"/>
<dbReference type="InterPro" id="IPR019786">
    <property type="entry name" value="Zinc_finger_PHD-type_CS"/>
</dbReference>
<gene>
    <name evidence="10" type="ORF">RHGRI_008029</name>
</gene>
<feature type="region of interest" description="Disordered" evidence="7">
    <location>
        <begin position="1"/>
        <end position="29"/>
    </location>
</feature>
<dbReference type="InterPro" id="IPR001841">
    <property type="entry name" value="Znf_RING"/>
</dbReference>
<dbReference type="InterPro" id="IPR034078">
    <property type="entry name" value="NFX1_fam"/>
</dbReference>
<dbReference type="GO" id="GO:0005634">
    <property type="term" value="C:nucleus"/>
    <property type="evidence" value="ECO:0007669"/>
    <property type="project" value="InterPro"/>
</dbReference>
<protein>
    <recommendedName>
        <fullName evidence="9">RING-type domain-containing protein</fullName>
    </recommendedName>
</protein>
<proteinExistence type="inferred from homology"/>
<dbReference type="PROSITE" id="PS50089">
    <property type="entry name" value="ZF_RING_2"/>
    <property type="match status" value="1"/>
</dbReference>
<dbReference type="GO" id="GO:0000977">
    <property type="term" value="F:RNA polymerase II transcription regulatory region sequence-specific DNA binding"/>
    <property type="evidence" value="ECO:0007669"/>
    <property type="project" value="TreeGrafter"/>
</dbReference>
<dbReference type="SUPFAM" id="SSF57850">
    <property type="entry name" value="RING/U-box"/>
    <property type="match status" value="1"/>
</dbReference>
<comment type="caution">
    <text evidence="10">The sequence shown here is derived from an EMBL/GenBank/DDBJ whole genome shotgun (WGS) entry which is preliminary data.</text>
</comment>
<organism evidence="10 11">
    <name type="scientific">Rhododendron griersonianum</name>
    <dbReference type="NCBI Taxonomy" id="479676"/>
    <lineage>
        <taxon>Eukaryota</taxon>
        <taxon>Viridiplantae</taxon>
        <taxon>Streptophyta</taxon>
        <taxon>Embryophyta</taxon>
        <taxon>Tracheophyta</taxon>
        <taxon>Spermatophyta</taxon>
        <taxon>Magnoliopsida</taxon>
        <taxon>eudicotyledons</taxon>
        <taxon>Gunneridae</taxon>
        <taxon>Pentapetalae</taxon>
        <taxon>asterids</taxon>
        <taxon>Ericales</taxon>
        <taxon>Ericaceae</taxon>
        <taxon>Ericoideae</taxon>
        <taxon>Rhodoreae</taxon>
        <taxon>Rhododendron</taxon>
    </lineage>
</organism>
<feature type="domain" description="RING-type" evidence="9">
    <location>
        <begin position="63"/>
        <end position="130"/>
    </location>
</feature>
<evidence type="ECO:0000256" key="7">
    <source>
        <dbReference type="SAM" id="MobiDB-lite"/>
    </source>
</evidence>
<keyword evidence="11" id="KW-1185">Reference proteome</keyword>
<reference evidence="10" key="1">
    <citation type="submission" date="2020-08" db="EMBL/GenBank/DDBJ databases">
        <title>Plant Genome Project.</title>
        <authorList>
            <person name="Zhang R.-G."/>
        </authorList>
    </citation>
    <scope>NUCLEOTIDE SEQUENCE</scope>
    <source>
        <strain evidence="10">WSP0</strain>
        <tissue evidence="10">Leaf</tissue>
    </source>
</reference>
<dbReference type="PANTHER" id="PTHR12360:SF1">
    <property type="entry name" value="NF-X1-TYPE ZINC FINGER PROTEIN NFXL1"/>
    <property type="match status" value="1"/>
</dbReference>
<accession>A0AAV6L121</accession>
<comment type="similarity">
    <text evidence="1">Belongs to the NFX1 family.</text>
</comment>
<dbReference type="SMART" id="SM00438">
    <property type="entry name" value="ZnF_NFX"/>
    <property type="match status" value="4"/>
</dbReference>
<keyword evidence="8" id="KW-0812">Transmembrane</keyword>
<dbReference type="EMBL" id="JACTNZ010000003">
    <property type="protein sequence ID" value="KAG5557979.1"/>
    <property type="molecule type" value="Genomic_DNA"/>
</dbReference>
<dbReference type="Proteomes" id="UP000823749">
    <property type="component" value="Chromosome 3"/>
</dbReference>
<dbReference type="InterPro" id="IPR000967">
    <property type="entry name" value="Znf_NFX1"/>
</dbReference>
<name>A0AAV6L121_9ERIC</name>
<feature type="transmembrane region" description="Helical" evidence="8">
    <location>
        <begin position="505"/>
        <end position="523"/>
    </location>
</feature>
<evidence type="ECO:0000313" key="11">
    <source>
        <dbReference type="Proteomes" id="UP000823749"/>
    </source>
</evidence>
<dbReference type="PROSITE" id="PS01359">
    <property type="entry name" value="ZF_PHD_1"/>
    <property type="match status" value="1"/>
</dbReference>
<evidence type="ECO:0000256" key="8">
    <source>
        <dbReference type="SAM" id="Phobius"/>
    </source>
</evidence>
<keyword evidence="8" id="KW-0472">Membrane</keyword>
<evidence type="ECO:0000256" key="2">
    <source>
        <dbReference type="ARBA" id="ARBA00022723"/>
    </source>
</evidence>
<keyword evidence="8" id="KW-1133">Transmembrane helix</keyword>
<evidence type="ECO:0000256" key="6">
    <source>
        <dbReference type="PROSITE-ProRule" id="PRU00175"/>
    </source>
</evidence>
<dbReference type="PANTHER" id="PTHR12360">
    <property type="entry name" value="NUCLEAR TRANSCRIPTION FACTOR, X-BOX BINDING 1 NFX1"/>
    <property type="match status" value="1"/>
</dbReference>
<dbReference type="GO" id="GO:0008270">
    <property type="term" value="F:zinc ion binding"/>
    <property type="evidence" value="ECO:0007669"/>
    <property type="project" value="UniProtKB-KW"/>
</dbReference>
<dbReference type="CDD" id="cd16697">
    <property type="entry name" value="RING-CH-C4HC3_NFXL1"/>
    <property type="match status" value="1"/>
</dbReference>
<evidence type="ECO:0000256" key="1">
    <source>
        <dbReference type="ARBA" id="ARBA00007269"/>
    </source>
</evidence>
<keyword evidence="5" id="KW-0862">Zinc</keyword>
<evidence type="ECO:0000256" key="3">
    <source>
        <dbReference type="ARBA" id="ARBA00022737"/>
    </source>
</evidence>
<evidence type="ECO:0000313" key="10">
    <source>
        <dbReference type="EMBL" id="KAG5557979.1"/>
    </source>
</evidence>
<keyword evidence="3" id="KW-0677">Repeat</keyword>
<evidence type="ECO:0000256" key="4">
    <source>
        <dbReference type="ARBA" id="ARBA00022771"/>
    </source>
</evidence>
<keyword evidence="4 6" id="KW-0863">Zinc-finger</keyword>
<feature type="compositionally biased region" description="Low complexity" evidence="7">
    <location>
        <begin position="1"/>
        <end position="24"/>
    </location>
</feature>